<protein>
    <submittedName>
        <fullName evidence="1">Uncharacterized protein</fullName>
    </submittedName>
</protein>
<dbReference type="EMBL" id="JASNQZ010000003">
    <property type="protein sequence ID" value="KAL0958597.1"/>
    <property type="molecule type" value="Genomic_DNA"/>
</dbReference>
<reference evidence="2" key="1">
    <citation type="submission" date="2024-06" db="EMBL/GenBank/DDBJ databases">
        <title>Multi-omics analyses provide insights into the biosynthesis of the anticancer antibiotic pleurotin in Hohenbuehelia grisea.</title>
        <authorList>
            <person name="Weaver J.A."/>
            <person name="Alberti F."/>
        </authorList>
    </citation>
    <scope>NUCLEOTIDE SEQUENCE [LARGE SCALE GENOMIC DNA]</scope>
    <source>
        <strain evidence="2">T-177</strain>
    </source>
</reference>
<gene>
    <name evidence="1" type="ORF">HGRIS_013938</name>
</gene>
<name>A0ABR3JSU4_9AGAR</name>
<proteinExistence type="predicted"/>
<evidence type="ECO:0000313" key="2">
    <source>
        <dbReference type="Proteomes" id="UP001556367"/>
    </source>
</evidence>
<sequence length="99" mass="11167">MPLAEWRRFAVLSLRLRPGSESSEIQFVQHILNHWMKLKGHRNFISCDGATRPQLGRIIVLITHTRLRDAARSVCSSYYMTNSTQIAAGSASLLGSIRN</sequence>
<accession>A0ABR3JSU4</accession>
<evidence type="ECO:0000313" key="1">
    <source>
        <dbReference type="EMBL" id="KAL0958597.1"/>
    </source>
</evidence>
<keyword evidence="2" id="KW-1185">Reference proteome</keyword>
<organism evidence="1 2">
    <name type="scientific">Hohenbuehelia grisea</name>
    <dbReference type="NCBI Taxonomy" id="104357"/>
    <lineage>
        <taxon>Eukaryota</taxon>
        <taxon>Fungi</taxon>
        <taxon>Dikarya</taxon>
        <taxon>Basidiomycota</taxon>
        <taxon>Agaricomycotina</taxon>
        <taxon>Agaricomycetes</taxon>
        <taxon>Agaricomycetidae</taxon>
        <taxon>Agaricales</taxon>
        <taxon>Pleurotineae</taxon>
        <taxon>Pleurotaceae</taxon>
        <taxon>Hohenbuehelia</taxon>
    </lineage>
</organism>
<dbReference type="Proteomes" id="UP001556367">
    <property type="component" value="Unassembled WGS sequence"/>
</dbReference>
<comment type="caution">
    <text evidence="1">The sequence shown here is derived from an EMBL/GenBank/DDBJ whole genome shotgun (WGS) entry which is preliminary data.</text>
</comment>